<keyword evidence="6" id="KW-0813">Transport</keyword>
<evidence type="ECO:0000313" key="20">
    <source>
        <dbReference type="Proteomes" id="UP000078237"/>
    </source>
</evidence>
<dbReference type="STRING" id="100816.A0A175VN92"/>
<keyword evidence="7 17" id="KW-0349">Heme</keyword>
<evidence type="ECO:0000256" key="11">
    <source>
        <dbReference type="ARBA" id="ARBA00022827"/>
    </source>
</evidence>
<comment type="caution">
    <text evidence="19">The sequence shown here is derived from an EMBL/GenBank/DDBJ whole genome shotgun (WGS) entry which is preliminary data.</text>
</comment>
<keyword evidence="13" id="KW-0249">Electron transport</keyword>
<evidence type="ECO:0000256" key="7">
    <source>
        <dbReference type="ARBA" id="ARBA00022617"/>
    </source>
</evidence>
<dbReference type="PANTHER" id="PTHR24291:SF50">
    <property type="entry name" value="BIFUNCTIONAL ALBAFLAVENONE MONOOXYGENASE_TERPENE SYNTHASE"/>
    <property type="match status" value="1"/>
</dbReference>
<sequence length="491" mass="55693">MEPIPGPAPWPLIGNLRDIDINNTVQSFMRLADEYGPIFKLTLGGNDRIFLSNHVLVNEVCTSKQFVKHIMGAIGALAQVLPDGLFTAHTSQKTWGQARRTLNPTFTPATIRNMFPEMLDITSQLVLKWARHGPRTPVDVSADFTRLTLDTLALTAMDTRFNSFYHDDMCPFVQRFGAMFAELQRRSNRPAWYTALQWSANRQFDENNAFVRAFCADVLAYRRAREGESEGESESGKLADRKDVFTAMLHRRDPVTGEKLADSVIIDNMITFLFAGHDTTAGLLSFLLLHLIRNRDAYRKLQDEIDRVLGRGAMTVDHLDRLPYTKACLRETLRLDPPAQAFAVTPQVDGDEPILLSGRYPISRGQSAIVLIPSLHQDRSVFGDDADKFRPERMTEDKMQQYPKNSFKPFGNGVRSCIGNDFAMQEAMVATAILFQKFDFELVDPHYELQYQPSLNRKPKGLFVYARLRPGVDILSLHRDLFVPADRNTTM</sequence>
<dbReference type="SUPFAM" id="SSF48264">
    <property type="entry name" value="Cytochrome P450"/>
    <property type="match status" value="1"/>
</dbReference>
<dbReference type="InterPro" id="IPR002401">
    <property type="entry name" value="Cyt_P450_E_grp-I"/>
</dbReference>
<keyword evidence="12" id="KW-0521">NADP</keyword>
<evidence type="ECO:0000256" key="6">
    <source>
        <dbReference type="ARBA" id="ARBA00022448"/>
    </source>
</evidence>
<dbReference type="VEuPathDB" id="FungiDB:MMYC01_210591"/>
<evidence type="ECO:0000256" key="10">
    <source>
        <dbReference type="ARBA" id="ARBA00022723"/>
    </source>
</evidence>
<dbReference type="InterPro" id="IPR050196">
    <property type="entry name" value="Cytochrome_P450_Monoox"/>
</dbReference>
<evidence type="ECO:0000256" key="8">
    <source>
        <dbReference type="ARBA" id="ARBA00022630"/>
    </source>
</evidence>
<evidence type="ECO:0000256" key="17">
    <source>
        <dbReference type="PIRSR" id="PIRSR602401-1"/>
    </source>
</evidence>
<dbReference type="OrthoDB" id="4575700at2759"/>
<name>A0A175VN92_9PEZI</name>
<dbReference type="PRINTS" id="PR00385">
    <property type="entry name" value="P450"/>
</dbReference>
<reference evidence="19 20" key="1">
    <citation type="journal article" date="2016" name="Genome Announc.">
        <title>Genome Sequence of Madurella mycetomatis mm55, Isolated from a Human Mycetoma Case in Sudan.</title>
        <authorList>
            <person name="Smit S."/>
            <person name="Derks M.F."/>
            <person name="Bervoets S."/>
            <person name="Fahal A."/>
            <person name="van Leeuwen W."/>
            <person name="van Belkum A."/>
            <person name="van de Sande W.W."/>
        </authorList>
    </citation>
    <scope>NUCLEOTIDE SEQUENCE [LARGE SCALE GENOMIC DNA]</scope>
    <source>
        <strain evidence="20">mm55</strain>
    </source>
</reference>
<evidence type="ECO:0000256" key="14">
    <source>
        <dbReference type="ARBA" id="ARBA00023002"/>
    </source>
</evidence>
<dbReference type="InterPro" id="IPR036396">
    <property type="entry name" value="Cyt_P450_sf"/>
</dbReference>
<dbReference type="PROSITE" id="PS00086">
    <property type="entry name" value="CYTOCHROME_P450"/>
    <property type="match status" value="1"/>
</dbReference>
<keyword evidence="14 18" id="KW-0560">Oxidoreductase</keyword>
<evidence type="ECO:0000256" key="1">
    <source>
        <dbReference type="ARBA" id="ARBA00001917"/>
    </source>
</evidence>
<evidence type="ECO:0000256" key="12">
    <source>
        <dbReference type="ARBA" id="ARBA00022857"/>
    </source>
</evidence>
<dbReference type="PRINTS" id="PR00463">
    <property type="entry name" value="EP450I"/>
</dbReference>
<keyword evidence="15 17" id="KW-0408">Iron</keyword>
<dbReference type="EMBL" id="LCTW02000590">
    <property type="protein sequence ID" value="KXX72968.1"/>
    <property type="molecule type" value="Genomic_DNA"/>
</dbReference>
<evidence type="ECO:0000256" key="9">
    <source>
        <dbReference type="ARBA" id="ARBA00022643"/>
    </source>
</evidence>
<evidence type="ECO:0000256" key="4">
    <source>
        <dbReference type="ARBA" id="ARBA00010018"/>
    </source>
</evidence>
<keyword evidence="20" id="KW-1185">Reference proteome</keyword>
<dbReference type="Pfam" id="PF00067">
    <property type="entry name" value="p450"/>
    <property type="match status" value="1"/>
</dbReference>
<evidence type="ECO:0000256" key="2">
    <source>
        <dbReference type="ARBA" id="ARBA00001971"/>
    </source>
</evidence>
<dbReference type="GO" id="GO:0016705">
    <property type="term" value="F:oxidoreductase activity, acting on paired donors, with incorporation or reduction of molecular oxygen"/>
    <property type="evidence" value="ECO:0007669"/>
    <property type="project" value="InterPro"/>
</dbReference>
<keyword evidence="8" id="KW-0285">Flavoprotein</keyword>
<evidence type="ECO:0000256" key="15">
    <source>
        <dbReference type="ARBA" id="ARBA00023004"/>
    </source>
</evidence>
<comment type="similarity">
    <text evidence="5 18">Belongs to the cytochrome P450 family.</text>
</comment>
<dbReference type="InterPro" id="IPR017972">
    <property type="entry name" value="Cyt_P450_CS"/>
</dbReference>
<keyword evidence="16 18" id="KW-0503">Monooxygenase</keyword>
<evidence type="ECO:0000256" key="13">
    <source>
        <dbReference type="ARBA" id="ARBA00022982"/>
    </source>
</evidence>
<keyword evidence="11" id="KW-0274">FAD</keyword>
<accession>A0A175VN92</accession>
<dbReference type="FunFam" id="1.10.630.10:FF:000040">
    <property type="entry name" value="Bifunctional cytochrome P450/NADPH--P450 reductase"/>
    <property type="match status" value="1"/>
</dbReference>
<keyword evidence="9" id="KW-0288">FMN</keyword>
<keyword evidence="10 17" id="KW-0479">Metal-binding</keyword>
<feature type="binding site" description="axial binding residue" evidence="17">
    <location>
        <position position="417"/>
    </location>
    <ligand>
        <name>heme</name>
        <dbReference type="ChEBI" id="CHEBI:30413"/>
    </ligand>
    <ligandPart>
        <name>Fe</name>
        <dbReference type="ChEBI" id="CHEBI:18248"/>
    </ligandPart>
</feature>
<comment type="cofactor">
    <cofactor evidence="2 17">
        <name>heme</name>
        <dbReference type="ChEBI" id="CHEBI:30413"/>
    </cofactor>
</comment>
<dbReference type="Gene3D" id="1.10.630.10">
    <property type="entry name" value="Cytochrome P450"/>
    <property type="match status" value="1"/>
</dbReference>
<evidence type="ECO:0000256" key="16">
    <source>
        <dbReference type="ARBA" id="ARBA00023033"/>
    </source>
</evidence>
<dbReference type="PANTHER" id="PTHR24291">
    <property type="entry name" value="CYTOCHROME P450 FAMILY 4"/>
    <property type="match status" value="1"/>
</dbReference>
<comment type="cofactor">
    <cofactor evidence="1">
        <name>FMN</name>
        <dbReference type="ChEBI" id="CHEBI:58210"/>
    </cofactor>
</comment>
<dbReference type="CDD" id="cd11068">
    <property type="entry name" value="CYP120A1"/>
    <property type="match status" value="1"/>
</dbReference>
<dbReference type="GO" id="GO:0020037">
    <property type="term" value="F:heme binding"/>
    <property type="evidence" value="ECO:0007669"/>
    <property type="project" value="InterPro"/>
</dbReference>
<gene>
    <name evidence="19" type="ORF">MMYC01_210591</name>
</gene>
<dbReference type="GO" id="GO:0005506">
    <property type="term" value="F:iron ion binding"/>
    <property type="evidence" value="ECO:0007669"/>
    <property type="project" value="InterPro"/>
</dbReference>
<evidence type="ECO:0000256" key="5">
    <source>
        <dbReference type="ARBA" id="ARBA00010617"/>
    </source>
</evidence>
<dbReference type="InterPro" id="IPR001128">
    <property type="entry name" value="Cyt_P450"/>
</dbReference>
<evidence type="ECO:0000256" key="3">
    <source>
        <dbReference type="ARBA" id="ARBA00001974"/>
    </source>
</evidence>
<evidence type="ECO:0000256" key="18">
    <source>
        <dbReference type="RuleBase" id="RU000461"/>
    </source>
</evidence>
<proteinExistence type="inferred from homology"/>
<organism evidence="19 20">
    <name type="scientific">Madurella mycetomatis</name>
    <dbReference type="NCBI Taxonomy" id="100816"/>
    <lineage>
        <taxon>Eukaryota</taxon>
        <taxon>Fungi</taxon>
        <taxon>Dikarya</taxon>
        <taxon>Ascomycota</taxon>
        <taxon>Pezizomycotina</taxon>
        <taxon>Sordariomycetes</taxon>
        <taxon>Sordariomycetidae</taxon>
        <taxon>Sordariales</taxon>
        <taxon>Sordariales incertae sedis</taxon>
        <taxon>Madurella</taxon>
    </lineage>
</organism>
<dbReference type="AlphaFoldDB" id="A0A175VN92"/>
<comment type="similarity">
    <text evidence="4">In the N-terminal section; belongs to the cytochrome P450 family.</text>
</comment>
<dbReference type="Proteomes" id="UP000078237">
    <property type="component" value="Unassembled WGS sequence"/>
</dbReference>
<comment type="cofactor">
    <cofactor evidence="3">
        <name>FAD</name>
        <dbReference type="ChEBI" id="CHEBI:57692"/>
    </cofactor>
</comment>
<dbReference type="GO" id="GO:0004497">
    <property type="term" value="F:monooxygenase activity"/>
    <property type="evidence" value="ECO:0007669"/>
    <property type="project" value="UniProtKB-KW"/>
</dbReference>
<protein>
    <submittedName>
        <fullName evidence="19">Bifunctional P-450:NADPH-P450 reductase</fullName>
    </submittedName>
</protein>
<evidence type="ECO:0000313" key="19">
    <source>
        <dbReference type="EMBL" id="KXX72968.1"/>
    </source>
</evidence>